<sequence>MRRDYRATGTPALPTGPVYRYGGMVITVGSSGTLGTGGMVITEGSDGRRGRWRCVSLGAGGCRGGACRGGGGAAVVLEAPGGVLVGLVVLDELVVPAVVLVLDEVLAGTVLLSPGPRLVSWMMPQITSASISRMSPNQAISTDRRRNHGVGTAAAKSSVSGSPGSCCSNGL</sequence>
<evidence type="ECO:0000313" key="2">
    <source>
        <dbReference type="EMBL" id="GFG71867.1"/>
    </source>
</evidence>
<protein>
    <submittedName>
        <fullName evidence="2">Uncharacterized protein</fullName>
    </submittedName>
</protein>
<gene>
    <name evidence="2" type="ORF">MSEN_35870</name>
</gene>
<dbReference type="Proteomes" id="UP000465263">
    <property type="component" value="Unassembled WGS sequence"/>
</dbReference>
<evidence type="ECO:0000313" key="3">
    <source>
        <dbReference type="Proteomes" id="UP000465263"/>
    </source>
</evidence>
<reference evidence="2 3" key="1">
    <citation type="journal article" date="2019" name="Emerg. Microbes Infect.">
        <title>Comprehensive subspecies identification of 175 nontuberculous mycobacteria species based on 7547 genomic profiles.</title>
        <authorList>
            <person name="Matsumoto Y."/>
            <person name="Kinjo T."/>
            <person name="Motooka D."/>
            <person name="Nabeya D."/>
            <person name="Jung N."/>
            <person name="Uechi K."/>
            <person name="Horii T."/>
            <person name="Iida T."/>
            <person name="Fujita J."/>
            <person name="Nakamura S."/>
        </authorList>
    </citation>
    <scope>NUCLEOTIDE SEQUENCE [LARGE SCALE GENOMIC DNA]</scope>
    <source>
        <strain evidence="2 3">JCM 16017</strain>
    </source>
</reference>
<comment type="caution">
    <text evidence="2">The sequence shown here is derived from an EMBL/GenBank/DDBJ whole genome shotgun (WGS) entry which is preliminary data.</text>
</comment>
<dbReference type="AlphaFoldDB" id="A0A7I9XRF3"/>
<dbReference type="RefSeq" id="WP_085087929.1">
    <property type="nucleotide sequence ID" value="NZ_BLKV01000002.1"/>
</dbReference>
<proteinExistence type="predicted"/>
<feature type="region of interest" description="Disordered" evidence="1">
    <location>
        <begin position="133"/>
        <end position="171"/>
    </location>
</feature>
<dbReference type="OrthoDB" id="4764831at2"/>
<organism evidence="2 3">
    <name type="scientific">Mycolicibacter senuensis</name>
    <dbReference type="NCBI Taxonomy" id="386913"/>
    <lineage>
        <taxon>Bacteria</taxon>
        <taxon>Bacillati</taxon>
        <taxon>Actinomycetota</taxon>
        <taxon>Actinomycetes</taxon>
        <taxon>Mycobacteriales</taxon>
        <taxon>Mycobacteriaceae</taxon>
        <taxon>Mycolicibacter</taxon>
    </lineage>
</organism>
<feature type="compositionally biased region" description="Low complexity" evidence="1">
    <location>
        <begin position="157"/>
        <end position="171"/>
    </location>
</feature>
<evidence type="ECO:0000256" key="1">
    <source>
        <dbReference type="SAM" id="MobiDB-lite"/>
    </source>
</evidence>
<dbReference type="EMBL" id="BLKV01000002">
    <property type="protein sequence ID" value="GFG71867.1"/>
    <property type="molecule type" value="Genomic_DNA"/>
</dbReference>
<accession>A0A7I9XRF3</accession>
<name>A0A7I9XRF3_9MYCO</name>
<keyword evidence="3" id="KW-1185">Reference proteome</keyword>